<dbReference type="PANTHER" id="PTHR43420:SF51">
    <property type="entry name" value="PEPTIDYL-LYSINE N-ACETYLTRANSFERASE YIAC"/>
    <property type="match status" value="1"/>
</dbReference>
<keyword evidence="4" id="KW-0012">Acyltransferase</keyword>
<dbReference type="InterPro" id="IPR016181">
    <property type="entry name" value="Acyl_CoA_acyltransferase"/>
</dbReference>
<dbReference type="InterPro" id="IPR006464">
    <property type="entry name" value="AcTrfase_RimI/Ard1"/>
</dbReference>
<evidence type="ECO:0000256" key="5">
    <source>
        <dbReference type="RuleBase" id="RU363094"/>
    </source>
</evidence>
<dbReference type="NCBIfam" id="TIGR01575">
    <property type="entry name" value="rimI"/>
    <property type="match status" value="1"/>
</dbReference>
<dbReference type="AlphaFoldDB" id="A0A918P571"/>
<keyword evidence="3" id="KW-0808">Transferase</keyword>
<dbReference type="GO" id="GO:0005737">
    <property type="term" value="C:cytoplasm"/>
    <property type="evidence" value="ECO:0007669"/>
    <property type="project" value="UniProtKB-SubCell"/>
</dbReference>
<reference evidence="7" key="2">
    <citation type="submission" date="2020-09" db="EMBL/GenBank/DDBJ databases">
        <authorList>
            <person name="Sun Q."/>
            <person name="Kim S."/>
        </authorList>
    </citation>
    <scope>NUCLEOTIDE SEQUENCE</scope>
    <source>
        <strain evidence="7">KCTC 32182</strain>
    </source>
</reference>
<evidence type="ECO:0000259" key="6">
    <source>
        <dbReference type="PROSITE" id="PS51186"/>
    </source>
</evidence>
<evidence type="ECO:0000256" key="4">
    <source>
        <dbReference type="ARBA" id="ARBA00023315"/>
    </source>
</evidence>
<dbReference type="RefSeq" id="WP_189535220.1">
    <property type="nucleotide sequence ID" value="NZ_BMYX01000016.1"/>
</dbReference>
<evidence type="ECO:0000256" key="1">
    <source>
        <dbReference type="ARBA" id="ARBA00005395"/>
    </source>
</evidence>
<dbReference type="SUPFAM" id="SSF55729">
    <property type="entry name" value="Acyl-CoA N-acyltransferases (Nat)"/>
    <property type="match status" value="1"/>
</dbReference>
<dbReference type="EC" id="2.3.1.266" evidence="5"/>
<evidence type="ECO:0000256" key="3">
    <source>
        <dbReference type="ARBA" id="ARBA00022679"/>
    </source>
</evidence>
<keyword evidence="8" id="KW-1185">Reference proteome</keyword>
<dbReference type="Pfam" id="PF00583">
    <property type="entry name" value="Acetyltransf_1"/>
    <property type="match status" value="1"/>
</dbReference>
<comment type="catalytic activity">
    <reaction evidence="5">
        <text>N-terminal L-alanyl-[ribosomal protein bS18] + acetyl-CoA = N-terminal N(alpha)-acetyl-L-alanyl-[ribosomal protein bS18] + CoA + H(+)</text>
        <dbReference type="Rhea" id="RHEA:43756"/>
        <dbReference type="Rhea" id="RHEA-COMP:10676"/>
        <dbReference type="Rhea" id="RHEA-COMP:10677"/>
        <dbReference type="ChEBI" id="CHEBI:15378"/>
        <dbReference type="ChEBI" id="CHEBI:57287"/>
        <dbReference type="ChEBI" id="CHEBI:57288"/>
        <dbReference type="ChEBI" id="CHEBI:64718"/>
        <dbReference type="ChEBI" id="CHEBI:83683"/>
        <dbReference type="EC" id="2.3.1.266"/>
    </reaction>
</comment>
<comment type="caution">
    <text evidence="7">The sequence shown here is derived from an EMBL/GenBank/DDBJ whole genome shotgun (WGS) entry which is preliminary data.</text>
</comment>
<keyword evidence="2 5" id="KW-0963">Cytoplasm</keyword>
<comment type="function">
    <text evidence="5">Acetylates the N-terminal alanine of ribosomal protein bS18.</text>
</comment>
<comment type="similarity">
    <text evidence="1 5">Belongs to the acetyltransferase family. RimI subfamily.</text>
</comment>
<dbReference type="GO" id="GO:0008999">
    <property type="term" value="F:protein-N-terminal-alanine acetyltransferase activity"/>
    <property type="evidence" value="ECO:0007669"/>
    <property type="project" value="UniProtKB-EC"/>
</dbReference>
<organism evidence="7 8">
    <name type="scientific">Paludibacterium paludis</name>
    <dbReference type="NCBI Taxonomy" id="1225769"/>
    <lineage>
        <taxon>Bacteria</taxon>
        <taxon>Pseudomonadati</taxon>
        <taxon>Pseudomonadota</taxon>
        <taxon>Betaproteobacteria</taxon>
        <taxon>Neisseriales</taxon>
        <taxon>Chromobacteriaceae</taxon>
        <taxon>Paludibacterium</taxon>
    </lineage>
</organism>
<dbReference type="Gene3D" id="3.40.630.30">
    <property type="match status" value="1"/>
</dbReference>
<dbReference type="Proteomes" id="UP000645257">
    <property type="component" value="Unassembled WGS sequence"/>
</dbReference>
<dbReference type="EMBL" id="BMYX01000016">
    <property type="protein sequence ID" value="GGY21962.1"/>
    <property type="molecule type" value="Genomic_DNA"/>
</dbReference>
<gene>
    <name evidence="7" type="ORF">GCM10011289_27160</name>
</gene>
<accession>A0A918P571</accession>
<comment type="subcellular location">
    <subcellularLocation>
        <location evidence="5">Cytoplasm</location>
    </subcellularLocation>
</comment>
<reference evidence="7" key="1">
    <citation type="journal article" date="2014" name="Int. J. Syst. Evol. Microbiol.">
        <title>Complete genome sequence of Corynebacterium casei LMG S-19264T (=DSM 44701T), isolated from a smear-ripened cheese.</title>
        <authorList>
            <consortium name="US DOE Joint Genome Institute (JGI-PGF)"/>
            <person name="Walter F."/>
            <person name="Albersmeier A."/>
            <person name="Kalinowski J."/>
            <person name="Ruckert C."/>
        </authorList>
    </citation>
    <scope>NUCLEOTIDE SEQUENCE</scope>
    <source>
        <strain evidence="7">KCTC 32182</strain>
    </source>
</reference>
<protein>
    <recommendedName>
        <fullName evidence="5">[Ribosomal protein bS18]-alanine N-acetyltransferase</fullName>
        <ecNumber evidence="5">2.3.1.266</ecNumber>
    </recommendedName>
</protein>
<sequence>MIRIRDAGQDDVASILACARDSDAAWSERAWRDAIEAGYTVHLMCDEDMPCGAAVVMHCLDDAELLEVIVDARRRGEGLGRRLMEHALGTAKERGAARMLLEVRESNLAARALYLSLGFEQTGLRKHYYPLGTGREHAVMMEKRT</sequence>
<evidence type="ECO:0000256" key="2">
    <source>
        <dbReference type="ARBA" id="ARBA00022490"/>
    </source>
</evidence>
<dbReference type="PROSITE" id="PS51186">
    <property type="entry name" value="GNAT"/>
    <property type="match status" value="1"/>
</dbReference>
<evidence type="ECO:0000313" key="7">
    <source>
        <dbReference type="EMBL" id="GGY21962.1"/>
    </source>
</evidence>
<proteinExistence type="inferred from homology"/>
<dbReference type="InterPro" id="IPR000182">
    <property type="entry name" value="GNAT_dom"/>
</dbReference>
<dbReference type="PANTHER" id="PTHR43420">
    <property type="entry name" value="ACETYLTRANSFERASE"/>
    <property type="match status" value="1"/>
</dbReference>
<name>A0A918P571_9NEIS</name>
<feature type="domain" description="N-acetyltransferase" evidence="6">
    <location>
        <begin position="2"/>
        <end position="145"/>
    </location>
</feature>
<dbReference type="InterPro" id="IPR050680">
    <property type="entry name" value="YpeA/RimI_acetyltransf"/>
</dbReference>
<evidence type="ECO:0000313" key="8">
    <source>
        <dbReference type="Proteomes" id="UP000645257"/>
    </source>
</evidence>